<evidence type="ECO:0000256" key="3">
    <source>
        <dbReference type="ARBA" id="ARBA00022801"/>
    </source>
</evidence>
<reference evidence="7" key="1">
    <citation type="submission" date="2019-04" db="EMBL/GenBank/DDBJ databases">
        <title>An insight into the mialome of Ixodes scapularis.</title>
        <authorList>
            <person name="Ribeiro J.M."/>
            <person name="Mather T.N."/>
            <person name="Karim S."/>
        </authorList>
    </citation>
    <scope>NUCLEOTIDE SEQUENCE</scope>
</reference>
<feature type="region of interest" description="Disordered" evidence="4">
    <location>
        <begin position="485"/>
        <end position="624"/>
    </location>
</feature>
<dbReference type="AlphaFoldDB" id="A0A4D5REM7"/>
<proteinExistence type="inferred from homology"/>
<evidence type="ECO:0000256" key="5">
    <source>
        <dbReference type="SAM" id="SignalP"/>
    </source>
</evidence>
<dbReference type="InterPro" id="IPR010497">
    <property type="entry name" value="Epoxide_hydro_N"/>
</dbReference>
<dbReference type="PRINTS" id="PR00412">
    <property type="entry name" value="EPOXHYDRLASE"/>
</dbReference>
<feature type="signal peptide" evidence="5">
    <location>
        <begin position="1"/>
        <end position="17"/>
    </location>
</feature>
<feature type="compositionally biased region" description="Low complexity" evidence="4">
    <location>
        <begin position="547"/>
        <end position="560"/>
    </location>
</feature>
<dbReference type="PANTHER" id="PTHR21661:SF35">
    <property type="entry name" value="EPOXIDE HYDROLASE"/>
    <property type="match status" value="1"/>
</dbReference>
<evidence type="ECO:0000256" key="4">
    <source>
        <dbReference type="SAM" id="MobiDB-lite"/>
    </source>
</evidence>
<accession>A0A4D5REM7</accession>
<feature type="domain" description="Epoxide hydrolase N-terminal" evidence="6">
    <location>
        <begin position="56"/>
        <end position="165"/>
    </location>
</feature>
<keyword evidence="5" id="KW-0732">Signal</keyword>
<dbReference type="PANTHER" id="PTHR21661">
    <property type="entry name" value="EPOXIDE HYDROLASE 1-RELATED"/>
    <property type="match status" value="1"/>
</dbReference>
<dbReference type="InterPro" id="IPR029058">
    <property type="entry name" value="AB_hydrolase_fold"/>
</dbReference>
<name>A0A4D5REM7_IXOSC</name>
<evidence type="ECO:0000259" key="6">
    <source>
        <dbReference type="Pfam" id="PF06441"/>
    </source>
</evidence>
<feature type="chain" id="PRO_5020025157" evidence="5">
    <location>
        <begin position="18"/>
        <end position="624"/>
    </location>
</feature>
<sequence>MCKRIVGCFLVVGIATALLVGLLNQAPDPFKVNKTGYWGPARIKHVRAAPEDDPVIRKFSVHIPDEALADLKWRLAATKLAHPLQDSKFAYGFNALALKTVVDYWKDKFDWRAQEKRLNQFEHYRTVIEGIQVHFMYARAMPANAQTKVFTLVMTHGWPGSIVEFLKIVPMLTQTKDGVAFEVICPSIPGYGFSEAPHKQGFNPLETARVFVKLMDRLGRDKFYLQGGDWGSMVSKFIATYYPERVLGVHFNMIDVELGPLALLKLAVGSYFPSLLLGDKAPVKAFPFPFWPKFLYVLQESGYMHLQATKPDTVGLALLNSPAGLAAYILEKFSTWTRAENRDLEDGGLTTKFSLDELLTNVMVYWATDSITSSMRYYKENIGSVVMAKNRRTPVTVPSGFAVFPEELIAFPEALIGSMYTDVVTFTHHSKGGHFPAMEEPALLEKDLRSFVLAVEARNATQRSVPRPFPFLDLGPLAPKVMLTFGPETTPGAGSFARTRFEPQTVQKEPGKASQAAREAKVPTEVPTPTKDAHSQPVKKPSPPKAAPQQQSASTAQPPKKAVDQQPTTTAQPPVAKKTVQQQSATSAQPPAPKKAAQQRTATPAQPPAPKKTAQSKDSTPVRP</sequence>
<organism evidence="7">
    <name type="scientific">Ixodes scapularis</name>
    <name type="common">Black-legged tick</name>
    <name type="synonym">Deer tick</name>
    <dbReference type="NCBI Taxonomy" id="6945"/>
    <lineage>
        <taxon>Eukaryota</taxon>
        <taxon>Metazoa</taxon>
        <taxon>Ecdysozoa</taxon>
        <taxon>Arthropoda</taxon>
        <taxon>Chelicerata</taxon>
        <taxon>Arachnida</taxon>
        <taxon>Acari</taxon>
        <taxon>Parasitiformes</taxon>
        <taxon>Ixodida</taxon>
        <taxon>Ixodoidea</taxon>
        <taxon>Ixodidae</taxon>
        <taxon>Ixodinae</taxon>
        <taxon>Ixodes</taxon>
    </lineage>
</organism>
<dbReference type="GO" id="GO:0016787">
    <property type="term" value="F:hydrolase activity"/>
    <property type="evidence" value="ECO:0007669"/>
    <property type="project" value="UniProtKB-KW"/>
</dbReference>
<evidence type="ECO:0000256" key="2">
    <source>
        <dbReference type="ARBA" id="ARBA00022797"/>
    </source>
</evidence>
<dbReference type="OrthoDB" id="7130006at2759"/>
<dbReference type="EMBL" id="GHJT01001609">
    <property type="protein sequence ID" value="MOY35580.1"/>
    <property type="molecule type" value="Transcribed_RNA"/>
</dbReference>
<dbReference type="Pfam" id="PF06441">
    <property type="entry name" value="EHN"/>
    <property type="match status" value="1"/>
</dbReference>
<feature type="compositionally biased region" description="Low complexity" evidence="4">
    <location>
        <begin position="581"/>
        <end position="604"/>
    </location>
</feature>
<comment type="similarity">
    <text evidence="1">Belongs to the peptidase S33 family.</text>
</comment>
<evidence type="ECO:0000313" key="7">
    <source>
        <dbReference type="EMBL" id="MOY35580.1"/>
    </source>
</evidence>
<dbReference type="VEuPathDB" id="VectorBase:ISCP_004044"/>
<dbReference type="InterPro" id="IPR000639">
    <property type="entry name" value="Epox_hydrolase-like"/>
</dbReference>
<keyword evidence="3 7" id="KW-0378">Hydrolase</keyword>
<dbReference type="Gene3D" id="3.40.50.1820">
    <property type="entry name" value="alpha/beta hydrolase"/>
    <property type="match status" value="1"/>
</dbReference>
<dbReference type="SUPFAM" id="SSF53474">
    <property type="entry name" value="alpha/beta-Hydrolases"/>
    <property type="match status" value="1"/>
</dbReference>
<keyword evidence="2" id="KW-0058">Aromatic hydrocarbons catabolism</keyword>
<protein>
    <submittedName>
        <fullName evidence="7">Putative epoxide hydrolase 1</fullName>
    </submittedName>
</protein>
<evidence type="ECO:0000256" key="1">
    <source>
        <dbReference type="ARBA" id="ARBA00010088"/>
    </source>
</evidence>